<reference evidence="2" key="2">
    <citation type="submission" date="2020-09" db="EMBL/GenBank/DDBJ databases">
        <authorList>
            <person name="Sun Q."/>
            <person name="Ohkuma M."/>
        </authorList>
    </citation>
    <scope>NUCLEOTIDE SEQUENCE</scope>
    <source>
        <strain evidence="2">JCM 4369</strain>
    </source>
</reference>
<reference evidence="2" key="1">
    <citation type="journal article" date="2014" name="Int. J. Syst. Evol. Microbiol.">
        <title>Complete genome sequence of Corynebacterium casei LMG S-19264T (=DSM 44701T), isolated from a smear-ripened cheese.</title>
        <authorList>
            <consortium name="US DOE Joint Genome Institute (JGI-PGF)"/>
            <person name="Walter F."/>
            <person name="Albersmeier A."/>
            <person name="Kalinowski J."/>
            <person name="Ruckert C."/>
        </authorList>
    </citation>
    <scope>NUCLEOTIDE SEQUENCE</scope>
    <source>
        <strain evidence="2">JCM 4369</strain>
    </source>
</reference>
<name>A0A918IIY1_9ACTN</name>
<accession>A0A918IIY1</accession>
<protein>
    <submittedName>
        <fullName evidence="2">Uncharacterized protein</fullName>
    </submittedName>
</protein>
<organism evidence="2 3">
    <name type="scientific">Streptomyces filipinensis</name>
    <dbReference type="NCBI Taxonomy" id="66887"/>
    <lineage>
        <taxon>Bacteria</taxon>
        <taxon>Bacillati</taxon>
        <taxon>Actinomycetota</taxon>
        <taxon>Actinomycetes</taxon>
        <taxon>Kitasatosporales</taxon>
        <taxon>Streptomycetaceae</taxon>
        <taxon>Streptomyces</taxon>
    </lineage>
</organism>
<dbReference type="EMBL" id="BMTD01000024">
    <property type="protein sequence ID" value="GGV22274.1"/>
    <property type="molecule type" value="Genomic_DNA"/>
</dbReference>
<keyword evidence="3" id="KW-1185">Reference proteome</keyword>
<evidence type="ECO:0000313" key="2">
    <source>
        <dbReference type="EMBL" id="GGV22274.1"/>
    </source>
</evidence>
<evidence type="ECO:0000313" key="3">
    <source>
        <dbReference type="Proteomes" id="UP000618795"/>
    </source>
</evidence>
<feature type="region of interest" description="Disordered" evidence="1">
    <location>
        <begin position="1"/>
        <end position="21"/>
    </location>
</feature>
<sequence length="75" mass="7544">MGEGECAPDRAAGLTADGDADAVPVEVRDNLGEDAGVAVRADGGELFLGSRAGTGTCARRRMRSAAARSHSSRAA</sequence>
<proteinExistence type="predicted"/>
<evidence type="ECO:0000256" key="1">
    <source>
        <dbReference type="SAM" id="MobiDB-lite"/>
    </source>
</evidence>
<comment type="caution">
    <text evidence="2">The sequence shown here is derived from an EMBL/GenBank/DDBJ whole genome shotgun (WGS) entry which is preliminary data.</text>
</comment>
<gene>
    <name evidence="2" type="ORF">GCM10010260_73170</name>
</gene>
<dbReference type="Proteomes" id="UP000618795">
    <property type="component" value="Unassembled WGS sequence"/>
</dbReference>
<dbReference type="AlphaFoldDB" id="A0A918IIY1"/>